<dbReference type="GO" id="GO:0003676">
    <property type="term" value="F:nucleic acid binding"/>
    <property type="evidence" value="ECO:0007669"/>
    <property type="project" value="InterPro"/>
</dbReference>
<dbReference type="Proteomes" id="UP000792457">
    <property type="component" value="Unassembled WGS sequence"/>
</dbReference>
<reference evidence="2" key="2">
    <citation type="submission" date="2017-10" db="EMBL/GenBank/DDBJ databases">
        <title>Ladona fulva Genome sequencing and assembly.</title>
        <authorList>
            <person name="Murali S."/>
            <person name="Richards S."/>
            <person name="Bandaranaike D."/>
            <person name="Bellair M."/>
            <person name="Blankenburg K."/>
            <person name="Chao H."/>
            <person name="Dinh H."/>
            <person name="Doddapaneni H."/>
            <person name="Dugan-Rocha S."/>
            <person name="Elkadiri S."/>
            <person name="Gnanaolivu R."/>
            <person name="Hernandez B."/>
            <person name="Skinner E."/>
            <person name="Javaid M."/>
            <person name="Lee S."/>
            <person name="Li M."/>
            <person name="Ming W."/>
            <person name="Munidasa M."/>
            <person name="Muniz J."/>
            <person name="Nguyen L."/>
            <person name="Hughes D."/>
            <person name="Osuji N."/>
            <person name="Pu L.-L."/>
            <person name="Puazo M."/>
            <person name="Qu C."/>
            <person name="Quiroz J."/>
            <person name="Raj R."/>
            <person name="Weissenberger G."/>
            <person name="Xin Y."/>
            <person name="Zou X."/>
            <person name="Han Y."/>
            <person name="Worley K."/>
            <person name="Muzny D."/>
            <person name="Gibbs R."/>
        </authorList>
    </citation>
    <scope>NUCLEOTIDE SEQUENCE</scope>
    <source>
        <strain evidence="2">Sampled in the wild</strain>
    </source>
</reference>
<evidence type="ECO:0000259" key="1">
    <source>
        <dbReference type="Pfam" id="PF03184"/>
    </source>
</evidence>
<sequence length="368" mass="42022">MLTLKYGIHRNILWLKLKGRHERTPGHPTVFTETEEQAFVYYCLAISNYGFPLTGFDLRCIVKSYLDRVGHTVTCFKNNFPGVDWHNSFMAGHRILTQRFTQNISTARAAVDKKVINPFFYHLESEIEGVPGSNIWNYNETNLVDDAGSSKIITKRGKKYLERIQNSTKSCTSVMFCGNAEGKLAPIYINYKSKHLWGTWIEGGPAGERYNCTSSGWFDCKTFEGFFMNTMLPILRRQDGPKVLIGDNLSSHLNLEVIRKCGKHNMSHSTTTECNTPIARSWKIILAEWKETAAGLRTAMIHKQEFPNLLKKLVEKIEENQGKNLSSGFRKAGIHPLNREEVLNRLYGHVQDRENESVKENVTALLNI</sequence>
<reference evidence="2" key="1">
    <citation type="submission" date="2013-04" db="EMBL/GenBank/DDBJ databases">
        <authorList>
            <person name="Qu J."/>
            <person name="Murali S.C."/>
            <person name="Bandaranaike D."/>
            <person name="Bellair M."/>
            <person name="Blankenburg K."/>
            <person name="Chao H."/>
            <person name="Dinh H."/>
            <person name="Doddapaneni H."/>
            <person name="Downs B."/>
            <person name="Dugan-Rocha S."/>
            <person name="Elkadiri S."/>
            <person name="Gnanaolivu R.D."/>
            <person name="Hernandez B."/>
            <person name="Javaid M."/>
            <person name="Jayaseelan J.C."/>
            <person name="Lee S."/>
            <person name="Li M."/>
            <person name="Ming W."/>
            <person name="Munidasa M."/>
            <person name="Muniz J."/>
            <person name="Nguyen L."/>
            <person name="Ongeri F."/>
            <person name="Osuji N."/>
            <person name="Pu L.-L."/>
            <person name="Puazo M."/>
            <person name="Qu C."/>
            <person name="Quiroz J."/>
            <person name="Raj R."/>
            <person name="Weissenberger G."/>
            <person name="Xin Y."/>
            <person name="Zou X."/>
            <person name="Han Y."/>
            <person name="Richards S."/>
            <person name="Worley K."/>
            <person name="Muzny D."/>
            <person name="Gibbs R."/>
        </authorList>
    </citation>
    <scope>NUCLEOTIDE SEQUENCE</scope>
    <source>
        <strain evidence="2">Sampled in the wild</strain>
    </source>
</reference>
<keyword evidence="3" id="KW-1185">Reference proteome</keyword>
<dbReference type="EMBL" id="KZ308438">
    <property type="protein sequence ID" value="KAG8229652.1"/>
    <property type="molecule type" value="Genomic_DNA"/>
</dbReference>
<dbReference type="OrthoDB" id="8193167at2759"/>
<protein>
    <recommendedName>
        <fullName evidence="1">DDE-1 domain-containing protein</fullName>
    </recommendedName>
</protein>
<gene>
    <name evidence="2" type="ORF">J437_LFUL008584</name>
</gene>
<proteinExistence type="predicted"/>
<dbReference type="Pfam" id="PF03184">
    <property type="entry name" value="DDE_1"/>
    <property type="match status" value="1"/>
</dbReference>
<organism evidence="2 3">
    <name type="scientific">Ladona fulva</name>
    <name type="common">Scarce chaser dragonfly</name>
    <name type="synonym">Libellula fulva</name>
    <dbReference type="NCBI Taxonomy" id="123851"/>
    <lineage>
        <taxon>Eukaryota</taxon>
        <taxon>Metazoa</taxon>
        <taxon>Ecdysozoa</taxon>
        <taxon>Arthropoda</taxon>
        <taxon>Hexapoda</taxon>
        <taxon>Insecta</taxon>
        <taxon>Pterygota</taxon>
        <taxon>Palaeoptera</taxon>
        <taxon>Odonata</taxon>
        <taxon>Epiprocta</taxon>
        <taxon>Anisoptera</taxon>
        <taxon>Libelluloidea</taxon>
        <taxon>Libellulidae</taxon>
        <taxon>Ladona</taxon>
    </lineage>
</organism>
<comment type="caution">
    <text evidence="2">The sequence shown here is derived from an EMBL/GenBank/DDBJ whole genome shotgun (WGS) entry which is preliminary data.</text>
</comment>
<evidence type="ECO:0000313" key="3">
    <source>
        <dbReference type="Proteomes" id="UP000792457"/>
    </source>
</evidence>
<name>A0A8K0K799_LADFU</name>
<dbReference type="AlphaFoldDB" id="A0A8K0K799"/>
<accession>A0A8K0K799</accession>
<feature type="domain" description="DDE-1" evidence="1">
    <location>
        <begin position="172"/>
        <end position="267"/>
    </location>
</feature>
<evidence type="ECO:0000313" key="2">
    <source>
        <dbReference type="EMBL" id="KAG8229652.1"/>
    </source>
</evidence>
<dbReference type="InterPro" id="IPR004875">
    <property type="entry name" value="DDE_SF_endonuclease_dom"/>
</dbReference>